<feature type="coiled-coil region" evidence="1">
    <location>
        <begin position="239"/>
        <end position="301"/>
    </location>
</feature>
<evidence type="ECO:0000313" key="3">
    <source>
        <dbReference type="EMBL" id="QQB87600.1"/>
    </source>
</evidence>
<sequence>MMRFDPSLRVVRFRVERRGTAAYDEQFHLGVNIVRGANSSGKSTVLNLLFYALGGELRDWSETALLCDRVLVEVLLSGKTVTLERDIAEGRSRPMQIFSGSMDDALEAKPHLWLRHPYARSDSTASFSEILFGLLGFPEVTTEARANITMNQVLRLLYADQLSPVDTIFKAEPFDPPALRDAVGRMLCGAFDSEVYTNGLRIRELDKEYEQIVGELRSFYRILGKADQIPSEGLFGAQQAELLRDRAQLLAEIHTLEGEMVAAAQPQILSLAAQRTAYDTLQQLQGRLADAVSRRDALSLEVKDSSDFMAELQRKREALDDAEAVTHEIDHVRFHFCPSCFAPMEEVGPHACHLCKTPFDAEKGKLRVVAMIGDIEIQLKQSRLLQKTRLSELVRIDALIEDLTAGWQAASRQFTEAQQSPSSELRQQVNAAQRQLGYIDRQIEDLQEKLRIAEIVSGLNTKKQELASSIAKLKERNDSLERDQEQRLANAFSRVSDEVRKLLVDDVSRQDSFENPETIRFDFVANRISVDQHTYFSASSRVVLRNSFFVGFLTAAANVRSFRHPRFLMMDSIEDKGMEPERAHNFQRLIVRNVELAASECQVIFGTSMIAPDLEDPAYTVGRRSTQQHRTLAIGG</sequence>
<name>A0A410NYU1_BREDI</name>
<dbReference type="Proteomes" id="UP000287388">
    <property type="component" value="Chromosome"/>
</dbReference>
<accession>A0A410NYU1</accession>
<dbReference type="KEGG" id="bdm:EQG53_11955"/>
<reference evidence="3 5" key="2">
    <citation type="submission" date="2020-12" db="EMBL/GenBank/DDBJ databases">
        <title>FDA dAtabase for Regulatory Grade micrObial Sequences (FDA-ARGOS): Supporting development and validation of Infectious Disease Dx tests.</title>
        <authorList>
            <person name="Kerrigan L."/>
            <person name="Long C."/>
            <person name="Tallon L."/>
            <person name="Sadzewicz L."/>
            <person name="Zhao X."/>
            <person name="Boylan J."/>
            <person name="Ott S."/>
            <person name="Bowen H."/>
            <person name="Vavikolanu K."/>
            <person name="Mehta A."/>
            <person name="Aluvathingal J."/>
            <person name="Nadendla S."/>
            <person name="Yan Y."/>
            <person name="Sichtig H."/>
        </authorList>
    </citation>
    <scope>NUCLEOTIDE SEQUENCE [LARGE SCALE GENOMIC DNA]</scope>
    <source>
        <strain evidence="3 5">FDAARGOS_1026</strain>
    </source>
</reference>
<protein>
    <recommendedName>
        <fullName evidence="6">Rad50/SbcC-type AAA domain-containing protein</fullName>
    </recommendedName>
</protein>
<evidence type="ECO:0000313" key="2">
    <source>
        <dbReference type="EMBL" id="QAT15019.1"/>
    </source>
</evidence>
<dbReference type="InterPro" id="IPR027417">
    <property type="entry name" value="P-loop_NTPase"/>
</dbReference>
<keyword evidence="1" id="KW-0175">Coiled coil</keyword>
<evidence type="ECO:0008006" key="6">
    <source>
        <dbReference type="Google" id="ProtNLM"/>
    </source>
</evidence>
<dbReference type="EMBL" id="CP066026">
    <property type="protein sequence ID" value="QQB87600.1"/>
    <property type="molecule type" value="Genomic_DNA"/>
</dbReference>
<gene>
    <name evidence="2" type="ORF">EQG53_11955</name>
    <name evidence="3" type="ORF">I6H83_10490</name>
</gene>
<dbReference type="GeneID" id="56577046"/>
<dbReference type="Proteomes" id="UP000596117">
    <property type="component" value="Chromosome"/>
</dbReference>
<dbReference type="RefSeq" id="WP_003164925.1">
    <property type="nucleotide sequence ID" value="NZ_BJNC01000014.1"/>
</dbReference>
<evidence type="ECO:0000313" key="5">
    <source>
        <dbReference type="Proteomes" id="UP000596117"/>
    </source>
</evidence>
<evidence type="ECO:0000256" key="1">
    <source>
        <dbReference type="SAM" id="Coils"/>
    </source>
</evidence>
<evidence type="ECO:0000313" key="4">
    <source>
        <dbReference type="Proteomes" id="UP000287388"/>
    </source>
</evidence>
<dbReference type="SUPFAM" id="SSF52540">
    <property type="entry name" value="P-loop containing nucleoside triphosphate hydrolases"/>
    <property type="match status" value="1"/>
</dbReference>
<dbReference type="EMBL" id="CP035093">
    <property type="protein sequence ID" value="QAT15019.1"/>
    <property type="molecule type" value="Genomic_DNA"/>
</dbReference>
<organism evidence="2 4">
    <name type="scientific">Brevundimonas diminuta</name>
    <name type="common">Pseudomonas diminuta</name>
    <dbReference type="NCBI Taxonomy" id="293"/>
    <lineage>
        <taxon>Bacteria</taxon>
        <taxon>Pseudomonadati</taxon>
        <taxon>Pseudomonadota</taxon>
        <taxon>Alphaproteobacteria</taxon>
        <taxon>Caulobacterales</taxon>
        <taxon>Caulobacteraceae</taxon>
        <taxon>Brevundimonas</taxon>
    </lineage>
</organism>
<feature type="coiled-coil region" evidence="1">
    <location>
        <begin position="429"/>
        <end position="490"/>
    </location>
</feature>
<proteinExistence type="predicted"/>
<keyword evidence="5" id="KW-1185">Reference proteome</keyword>
<dbReference type="AlphaFoldDB" id="A0A410NYU1"/>
<reference evidence="2 4" key="1">
    <citation type="submission" date="2019-01" db="EMBL/GenBank/DDBJ databases">
        <title>Brevundimonas diminuta Genome sequencing and assembly.</title>
        <authorList>
            <person name="Chen H."/>
        </authorList>
    </citation>
    <scope>NUCLEOTIDE SEQUENCE [LARGE SCALE GENOMIC DNA]</scope>
    <source>
        <strain evidence="2">ATCC</strain>
        <strain evidence="4">ATCC(B) 19146</strain>
    </source>
</reference>
<dbReference type="Gene3D" id="3.40.50.300">
    <property type="entry name" value="P-loop containing nucleotide triphosphate hydrolases"/>
    <property type="match status" value="1"/>
</dbReference>